<accession>A0A8A1L9Z6</accession>
<protein>
    <submittedName>
        <fullName evidence="1">Uncharacterized protein</fullName>
    </submittedName>
</protein>
<proteinExistence type="predicted"/>
<reference evidence="1" key="1">
    <citation type="submission" date="2021-01" db="EMBL/GenBank/DDBJ databases">
        <title>Chromosome-level genome assembly of a human fungal pathogen reveals clustering of transcriptionally co-regulated genes.</title>
        <authorList>
            <person name="Voorhies M."/>
            <person name="Cohen S."/>
            <person name="Shea T.P."/>
            <person name="Petrus S."/>
            <person name="Munoz J.F."/>
            <person name="Poplawski S."/>
            <person name="Goldman W.E."/>
            <person name="Michael T."/>
            <person name="Cuomo C.A."/>
            <person name="Sil A."/>
            <person name="Beyhan S."/>
        </authorList>
    </citation>
    <scope>NUCLEOTIDE SEQUENCE</scope>
    <source>
        <strain evidence="1">H88</strain>
    </source>
</reference>
<dbReference type="AlphaFoldDB" id="A0A8A1L9Z6"/>
<dbReference type="VEuPathDB" id="FungiDB:I7I53_06082"/>
<organism evidence="1 2">
    <name type="scientific">Ajellomyces capsulatus (strain H88)</name>
    <name type="common">Darling's disease fungus</name>
    <name type="synonym">Histoplasma capsulatum</name>
    <dbReference type="NCBI Taxonomy" id="544711"/>
    <lineage>
        <taxon>Eukaryota</taxon>
        <taxon>Fungi</taxon>
        <taxon>Dikarya</taxon>
        <taxon>Ascomycota</taxon>
        <taxon>Pezizomycotina</taxon>
        <taxon>Eurotiomycetes</taxon>
        <taxon>Eurotiomycetidae</taxon>
        <taxon>Onygenales</taxon>
        <taxon>Ajellomycetaceae</taxon>
        <taxon>Histoplasma</taxon>
    </lineage>
</organism>
<evidence type="ECO:0000313" key="1">
    <source>
        <dbReference type="EMBL" id="QSS50899.1"/>
    </source>
</evidence>
<dbReference type="EMBL" id="CP069103">
    <property type="protein sequence ID" value="QSS50899.1"/>
    <property type="molecule type" value="Genomic_DNA"/>
</dbReference>
<name>A0A8A1L9Z6_AJEC8</name>
<gene>
    <name evidence="1" type="ORF">I7I53_06082</name>
</gene>
<dbReference type="Proteomes" id="UP000663419">
    <property type="component" value="Chromosome 2"/>
</dbReference>
<sequence length="68" mass="7958">MPWLHPQAPWQALPTNQLKRADWACGNPFSLWSTELGHQNSHFCHSTHRIFAIRVNQLRMPGQNHFRG</sequence>
<evidence type="ECO:0000313" key="2">
    <source>
        <dbReference type="Proteomes" id="UP000663419"/>
    </source>
</evidence>